<gene>
    <name evidence="2" type="ORF">FAJ34_00295</name>
</gene>
<evidence type="ECO:0000256" key="1">
    <source>
        <dbReference type="ARBA" id="ARBA00023125"/>
    </source>
</evidence>
<dbReference type="CDD" id="cd00093">
    <property type="entry name" value="HTH_XRE"/>
    <property type="match status" value="1"/>
</dbReference>
<dbReference type="PANTHER" id="PTHR46558:SF3">
    <property type="entry name" value="TRANSCRIPTIONAL REGULATOR"/>
    <property type="match status" value="1"/>
</dbReference>
<dbReference type="Proteomes" id="UP000305768">
    <property type="component" value="Unassembled WGS sequence"/>
</dbReference>
<keyword evidence="1" id="KW-0238">DNA-binding</keyword>
<dbReference type="GO" id="GO:0003677">
    <property type="term" value="F:DNA binding"/>
    <property type="evidence" value="ECO:0007669"/>
    <property type="project" value="UniProtKB-KW"/>
</dbReference>
<reference evidence="2 3" key="1">
    <citation type="submission" date="2019-04" db="EMBL/GenBank/DDBJ databases">
        <title>Genome analysis of Streptococcus suis strain WUSS425.</title>
        <authorList>
            <person name="Chen H."/>
            <person name="Gao X."/>
            <person name="Wu Z."/>
        </authorList>
    </citation>
    <scope>NUCLEOTIDE SEQUENCE [LARGE SCALE GENOMIC DNA]</scope>
    <source>
        <strain evidence="2 3">WUSS425</strain>
    </source>
</reference>
<organism evidence="2 3">
    <name type="scientific">Streptococcus suis</name>
    <dbReference type="NCBI Taxonomy" id="1307"/>
    <lineage>
        <taxon>Bacteria</taxon>
        <taxon>Bacillati</taxon>
        <taxon>Bacillota</taxon>
        <taxon>Bacilli</taxon>
        <taxon>Lactobacillales</taxon>
        <taxon>Streptococcaceae</taxon>
        <taxon>Streptococcus</taxon>
    </lineage>
</organism>
<comment type="caution">
    <text evidence="2">The sequence shown here is derived from an EMBL/GenBank/DDBJ whole genome shotgun (WGS) entry which is preliminary data.</text>
</comment>
<dbReference type="PANTHER" id="PTHR46558">
    <property type="entry name" value="TRACRIPTIONAL REGULATORY PROTEIN-RELATED-RELATED"/>
    <property type="match status" value="1"/>
</dbReference>
<dbReference type="AlphaFoldDB" id="A0A4T2HA47"/>
<dbReference type="InterPro" id="IPR010982">
    <property type="entry name" value="Lambda_DNA-bd_dom_sf"/>
</dbReference>
<dbReference type="InterPro" id="IPR001387">
    <property type="entry name" value="Cro/C1-type_HTH"/>
</dbReference>
<accession>A0A4T2HA47</accession>
<sequence>MYRKEDGYGMKNLRLKLARVEKDMTQGDLAEAIGVTRQTIGLIEAGKYNPSLSLCLSICHCLGKSLDQLFWEEPTDEKNCD</sequence>
<dbReference type="PROSITE" id="PS50943">
    <property type="entry name" value="HTH_CROC1"/>
    <property type="match status" value="1"/>
</dbReference>
<name>A0A4T2HA47_STRSU</name>
<protein>
    <submittedName>
        <fullName evidence="2">Transcriptional regulator</fullName>
    </submittedName>
</protein>
<proteinExistence type="predicted"/>
<dbReference type="SMART" id="SM00530">
    <property type="entry name" value="HTH_XRE"/>
    <property type="match status" value="1"/>
</dbReference>
<dbReference type="Pfam" id="PF01381">
    <property type="entry name" value="HTH_3"/>
    <property type="match status" value="1"/>
</dbReference>
<dbReference type="SUPFAM" id="SSF47413">
    <property type="entry name" value="lambda repressor-like DNA-binding domains"/>
    <property type="match status" value="1"/>
</dbReference>
<dbReference type="EMBL" id="SSXP01000001">
    <property type="protein sequence ID" value="TII09163.1"/>
    <property type="molecule type" value="Genomic_DNA"/>
</dbReference>
<dbReference type="Gene3D" id="1.10.260.40">
    <property type="entry name" value="lambda repressor-like DNA-binding domains"/>
    <property type="match status" value="1"/>
</dbReference>
<evidence type="ECO:0000313" key="3">
    <source>
        <dbReference type="Proteomes" id="UP000305768"/>
    </source>
</evidence>
<evidence type="ECO:0000313" key="2">
    <source>
        <dbReference type="EMBL" id="TII09163.1"/>
    </source>
</evidence>